<dbReference type="GO" id="GO:0003677">
    <property type="term" value="F:DNA binding"/>
    <property type="evidence" value="ECO:0007669"/>
    <property type="project" value="InterPro"/>
</dbReference>
<organism evidence="2 3">
    <name type="scientific">Mycobacterium ostraviense</name>
    <dbReference type="NCBI Taxonomy" id="2738409"/>
    <lineage>
        <taxon>Bacteria</taxon>
        <taxon>Bacillati</taxon>
        <taxon>Actinomycetota</taxon>
        <taxon>Actinomycetes</taxon>
        <taxon>Mycobacteriales</taxon>
        <taxon>Mycobacteriaceae</taxon>
        <taxon>Mycobacterium</taxon>
    </lineage>
</organism>
<gene>
    <name evidence="2" type="ORF">A4G28_26955</name>
</gene>
<protein>
    <submittedName>
        <fullName evidence="2">Excisionase</fullName>
    </submittedName>
</protein>
<dbReference type="InterPro" id="IPR010093">
    <property type="entry name" value="SinI_DNA-bd"/>
</dbReference>
<keyword evidence="3" id="KW-1185">Reference proteome</keyword>
<evidence type="ECO:0000313" key="3">
    <source>
        <dbReference type="Proteomes" id="UP000077342"/>
    </source>
</evidence>
<name>A0A164EQ40_9MYCO</name>
<dbReference type="Gene3D" id="1.10.10.10">
    <property type="entry name" value="Winged helix-like DNA-binding domain superfamily/Winged helix DNA-binding domain"/>
    <property type="match status" value="1"/>
</dbReference>
<dbReference type="InterPro" id="IPR041657">
    <property type="entry name" value="HTH_17"/>
</dbReference>
<dbReference type="Pfam" id="PF12728">
    <property type="entry name" value="HTH_17"/>
    <property type="match status" value="1"/>
</dbReference>
<dbReference type="RefSeq" id="WP_075509204.1">
    <property type="nucleotide sequence ID" value="NZ_CP089224.1"/>
</dbReference>
<accession>A0A164EQ40</accession>
<proteinExistence type="predicted"/>
<dbReference type="InterPro" id="IPR036388">
    <property type="entry name" value="WH-like_DNA-bd_sf"/>
</dbReference>
<evidence type="ECO:0000259" key="1">
    <source>
        <dbReference type="Pfam" id="PF12728"/>
    </source>
</evidence>
<comment type="caution">
    <text evidence="2">The sequence shown here is derived from an EMBL/GenBank/DDBJ whole genome shotgun (WGS) entry which is preliminary data.</text>
</comment>
<dbReference type="Proteomes" id="UP000077342">
    <property type="component" value="Unassembled WGS sequence"/>
</dbReference>
<sequence>MSAEAAEAATFIPEDPDELASVVGFLATHERLRGTAASPSYALVGIGEHDRIELPRSVHQALTKVVAALHAGKAVTIAPQTMKLTTQQAADLLGVSRPTVVRLISDGTLPAERIGNRHRLLLDDVLAYREQRRNRQYEALTATVVDIDAEDDPEVVRQRLREARRAVAERRRAKAATR</sequence>
<feature type="domain" description="Helix-turn-helix" evidence="1">
    <location>
        <begin position="84"/>
        <end position="133"/>
    </location>
</feature>
<dbReference type="SUPFAM" id="SSF46955">
    <property type="entry name" value="Putative DNA-binding domain"/>
    <property type="match status" value="1"/>
</dbReference>
<dbReference type="NCBIfam" id="TIGR01764">
    <property type="entry name" value="excise"/>
    <property type="match status" value="1"/>
</dbReference>
<dbReference type="AlphaFoldDB" id="A0A164EQ40"/>
<dbReference type="InterPro" id="IPR009061">
    <property type="entry name" value="DNA-bd_dom_put_sf"/>
</dbReference>
<reference evidence="3" key="1">
    <citation type="submission" date="2016-04" db="EMBL/GenBank/DDBJ databases">
        <authorList>
            <person name="Strapagiel D."/>
            <person name="Borowka P."/>
            <person name="Marciniak B."/>
            <person name="Bakula Z."/>
            <person name="Van Ingen J."/>
            <person name="Safianowska A."/>
            <person name="Dziadek J."/>
            <person name="Jagielski T."/>
        </authorList>
    </citation>
    <scope>NUCLEOTIDE SEQUENCE [LARGE SCALE GENOMIC DNA]</scope>
    <source>
        <strain evidence="3">1010001458</strain>
    </source>
</reference>
<evidence type="ECO:0000313" key="2">
    <source>
        <dbReference type="EMBL" id="KZS67830.1"/>
    </source>
</evidence>
<dbReference type="EMBL" id="LWCI01000014">
    <property type="protein sequence ID" value="KZS67830.1"/>
    <property type="molecule type" value="Genomic_DNA"/>
</dbReference>